<gene>
    <name evidence="3" type="ORF">RSPPHO_00763</name>
</gene>
<sequence>MSRAGITRVSLSTKRSPGANNAGKSRTLRSCSAAPGPTRNKRAASRGSAGRTAIRSRGRSKSNKSTLMPGAFAPKESGRPNRVFLVTRHLVCFTNTAPGGEREFRWRLAGRRNVGRLDKGETMADDTDLRETLDHHPFLRGLEPTLIDRLADLAHEGQFAAGETLLSEGRLAERFFLVLDGTITLGVAQGSDKLRVIEVVREGDALGWSWLIPPYHWTFEARTRTPVRALVIDAVTLRERMRHDHQLAHALMDRILPVMAARLRAARLEVLACETNHAPS</sequence>
<dbReference type="InterPro" id="IPR000595">
    <property type="entry name" value="cNMP-bd_dom"/>
</dbReference>
<evidence type="ECO:0000313" key="4">
    <source>
        <dbReference type="Proteomes" id="UP000033220"/>
    </source>
</evidence>
<evidence type="ECO:0000259" key="2">
    <source>
        <dbReference type="PROSITE" id="PS50042"/>
    </source>
</evidence>
<feature type="compositionally biased region" description="Polar residues" evidence="1">
    <location>
        <begin position="9"/>
        <end position="30"/>
    </location>
</feature>
<dbReference type="PROSITE" id="PS50042">
    <property type="entry name" value="CNMP_BINDING_3"/>
    <property type="match status" value="1"/>
</dbReference>
<dbReference type="SMART" id="SM00100">
    <property type="entry name" value="cNMP"/>
    <property type="match status" value="1"/>
</dbReference>
<dbReference type="KEGG" id="rpm:RSPPHO_00763"/>
<proteinExistence type="predicted"/>
<dbReference type="InterPro" id="IPR014710">
    <property type="entry name" value="RmlC-like_jellyroll"/>
</dbReference>
<organism evidence="3 4">
    <name type="scientific">Pararhodospirillum photometricum DSM 122</name>
    <dbReference type="NCBI Taxonomy" id="1150469"/>
    <lineage>
        <taxon>Bacteria</taxon>
        <taxon>Pseudomonadati</taxon>
        <taxon>Pseudomonadota</taxon>
        <taxon>Alphaproteobacteria</taxon>
        <taxon>Rhodospirillales</taxon>
        <taxon>Rhodospirillaceae</taxon>
        <taxon>Pararhodospirillum</taxon>
    </lineage>
</organism>
<feature type="domain" description="Cyclic nucleotide-binding" evidence="2">
    <location>
        <begin position="138"/>
        <end position="258"/>
    </location>
</feature>
<evidence type="ECO:0000313" key="3">
    <source>
        <dbReference type="EMBL" id="CCG07389.1"/>
    </source>
</evidence>
<dbReference type="SUPFAM" id="SSF51206">
    <property type="entry name" value="cAMP-binding domain-like"/>
    <property type="match status" value="1"/>
</dbReference>
<dbReference type="Gene3D" id="2.60.120.10">
    <property type="entry name" value="Jelly Rolls"/>
    <property type="match status" value="1"/>
</dbReference>
<accession>H6SQS4</accession>
<dbReference type="Pfam" id="PF00027">
    <property type="entry name" value="cNMP_binding"/>
    <property type="match status" value="1"/>
</dbReference>
<dbReference type="AlphaFoldDB" id="H6SQS4"/>
<dbReference type="EMBL" id="HE663493">
    <property type="protein sequence ID" value="CCG07389.1"/>
    <property type="molecule type" value="Genomic_DNA"/>
</dbReference>
<dbReference type="STRING" id="1150469.RSPPHO_00763"/>
<feature type="region of interest" description="Disordered" evidence="1">
    <location>
        <begin position="1"/>
        <end position="78"/>
    </location>
</feature>
<keyword evidence="4" id="KW-1185">Reference proteome</keyword>
<dbReference type="CDD" id="cd00038">
    <property type="entry name" value="CAP_ED"/>
    <property type="match status" value="1"/>
</dbReference>
<dbReference type="eggNOG" id="COG0664">
    <property type="taxonomic scope" value="Bacteria"/>
</dbReference>
<dbReference type="InterPro" id="IPR018490">
    <property type="entry name" value="cNMP-bd_dom_sf"/>
</dbReference>
<name>H6SQS4_PARPM</name>
<reference evidence="3 4" key="1">
    <citation type="submission" date="2012-02" db="EMBL/GenBank/DDBJ databases">
        <title>Shotgun genome sequence of Phaeospirillum photometricum DSM 122.</title>
        <authorList>
            <person name="Duquesne K."/>
            <person name="Sturgis J."/>
        </authorList>
    </citation>
    <scope>NUCLEOTIDE SEQUENCE [LARGE SCALE GENOMIC DNA]</scope>
    <source>
        <strain evidence="4">DSM122</strain>
    </source>
</reference>
<dbReference type="PATRIC" id="fig|1150469.3.peg.877"/>
<dbReference type="Proteomes" id="UP000033220">
    <property type="component" value="Chromosome DSM 122"/>
</dbReference>
<protein>
    <submittedName>
        <fullName evidence="3">Cyclic nucleotide-binding</fullName>
    </submittedName>
</protein>
<dbReference type="HOGENOM" id="CLU_993493_0_0_5"/>
<evidence type="ECO:0000256" key="1">
    <source>
        <dbReference type="SAM" id="MobiDB-lite"/>
    </source>
</evidence>